<evidence type="ECO:0000313" key="2">
    <source>
        <dbReference type="Proteomes" id="UP000009183"/>
    </source>
</evidence>
<name>D7TTL4_VITVI</name>
<evidence type="ECO:0000313" key="1">
    <source>
        <dbReference type="EMBL" id="CBI33779.3"/>
    </source>
</evidence>
<dbReference type="PaxDb" id="29760-VIT_02s0012g03200.t01"/>
<keyword evidence="2" id="KW-1185">Reference proteome</keyword>
<protein>
    <submittedName>
        <fullName evidence="1">Uncharacterized protein</fullName>
    </submittedName>
</protein>
<sequence>MKFSKIEYDLIHLKILELELCFVIEAFSNSLLKILHYYLLVQYQLSHKLVFVS</sequence>
<organism evidence="1 2">
    <name type="scientific">Vitis vinifera</name>
    <name type="common">Grape</name>
    <dbReference type="NCBI Taxonomy" id="29760"/>
    <lineage>
        <taxon>Eukaryota</taxon>
        <taxon>Viridiplantae</taxon>
        <taxon>Streptophyta</taxon>
        <taxon>Embryophyta</taxon>
        <taxon>Tracheophyta</taxon>
        <taxon>Spermatophyta</taxon>
        <taxon>Magnoliopsida</taxon>
        <taxon>eudicotyledons</taxon>
        <taxon>Gunneridae</taxon>
        <taxon>Pentapetalae</taxon>
        <taxon>rosids</taxon>
        <taxon>Vitales</taxon>
        <taxon>Vitaceae</taxon>
        <taxon>Viteae</taxon>
        <taxon>Vitis</taxon>
    </lineage>
</organism>
<dbReference type="STRING" id="29760.D7TTL4"/>
<dbReference type="HOGENOM" id="CLU_3072613_0_0_1"/>
<accession>D7TTL4</accession>
<dbReference type="InParanoid" id="D7TTL4"/>
<dbReference type="Proteomes" id="UP000009183">
    <property type="component" value="Chromosome 2"/>
</dbReference>
<dbReference type="EMBL" id="FN596247">
    <property type="protein sequence ID" value="CBI33779.3"/>
    <property type="molecule type" value="Genomic_DNA"/>
</dbReference>
<dbReference type="AlphaFoldDB" id="D7TTL4"/>
<reference evidence="2" key="1">
    <citation type="journal article" date="2007" name="Nature">
        <title>The grapevine genome sequence suggests ancestral hexaploidization in major angiosperm phyla.</title>
        <authorList>
            <consortium name="The French-Italian Public Consortium for Grapevine Genome Characterization."/>
            <person name="Jaillon O."/>
            <person name="Aury J.-M."/>
            <person name="Noel B."/>
            <person name="Policriti A."/>
            <person name="Clepet C."/>
            <person name="Casagrande A."/>
            <person name="Choisne N."/>
            <person name="Aubourg S."/>
            <person name="Vitulo N."/>
            <person name="Jubin C."/>
            <person name="Vezzi A."/>
            <person name="Legeai F."/>
            <person name="Hugueney P."/>
            <person name="Dasilva C."/>
            <person name="Horner D."/>
            <person name="Mica E."/>
            <person name="Jublot D."/>
            <person name="Poulain J."/>
            <person name="Bruyere C."/>
            <person name="Billault A."/>
            <person name="Segurens B."/>
            <person name="Gouyvenoux M."/>
            <person name="Ugarte E."/>
            <person name="Cattonaro F."/>
            <person name="Anthouard V."/>
            <person name="Vico V."/>
            <person name="Del Fabbro C."/>
            <person name="Alaux M."/>
            <person name="Di Gaspero G."/>
            <person name="Dumas V."/>
            <person name="Felice N."/>
            <person name="Paillard S."/>
            <person name="Juman I."/>
            <person name="Moroldo M."/>
            <person name="Scalabrin S."/>
            <person name="Canaguier A."/>
            <person name="Le Clainche I."/>
            <person name="Malacrida G."/>
            <person name="Durand E."/>
            <person name="Pesole G."/>
            <person name="Laucou V."/>
            <person name="Chatelet P."/>
            <person name="Merdinoglu D."/>
            <person name="Delledonne M."/>
            <person name="Pezzotti M."/>
            <person name="Lecharny A."/>
            <person name="Scarpelli C."/>
            <person name="Artiguenave F."/>
            <person name="Pe M.E."/>
            <person name="Valle G."/>
            <person name="Morgante M."/>
            <person name="Caboche M."/>
            <person name="Adam-Blondon A.-F."/>
            <person name="Weissenbach J."/>
            <person name="Quetier F."/>
            <person name="Wincker P."/>
        </authorList>
    </citation>
    <scope>NUCLEOTIDE SEQUENCE [LARGE SCALE GENOMIC DNA]</scope>
    <source>
        <strain evidence="2">cv. Pinot noir / PN40024</strain>
    </source>
</reference>
<gene>
    <name evidence="1" type="ordered locus">VIT_02s0012g03200</name>
</gene>
<proteinExistence type="predicted"/>